<protein>
    <submittedName>
        <fullName evidence="1">Uncharacterized protein</fullName>
    </submittedName>
</protein>
<sequence length="137" mass="14851">MPLRVHLTPQLTPLILVYKTAMQTLAPKVPAFSLKPTAKFPPRLTFRTLSSPPLPAAKVSMPLPVFSSSSLDNLWAARLNSLPARDNLRGSLRSPHLSCLVFCFTSSFLGPSTCPVRVVCFSWTTGVVSALEEGVLS</sequence>
<dbReference type="EMBL" id="JAHRIP010015456">
    <property type="protein sequence ID" value="MEQ2285929.1"/>
    <property type="molecule type" value="Genomic_DNA"/>
</dbReference>
<keyword evidence="2" id="KW-1185">Reference proteome</keyword>
<proteinExistence type="predicted"/>
<accession>A0ABV0XWR0</accession>
<evidence type="ECO:0000313" key="2">
    <source>
        <dbReference type="Proteomes" id="UP001469553"/>
    </source>
</evidence>
<comment type="caution">
    <text evidence="1">The sequence shown here is derived from an EMBL/GenBank/DDBJ whole genome shotgun (WGS) entry which is preliminary data.</text>
</comment>
<name>A0ABV0XWR0_9TELE</name>
<reference evidence="1 2" key="1">
    <citation type="submission" date="2021-06" db="EMBL/GenBank/DDBJ databases">
        <authorList>
            <person name="Palmer J.M."/>
        </authorList>
    </citation>
    <scope>NUCLEOTIDE SEQUENCE [LARGE SCALE GENOMIC DNA]</scope>
    <source>
        <strain evidence="1 2">AS_MEX2019</strain>
        <tissue evidence="1">Muscle</tissue>
    </source>
</reference>
<evidence type="ECO:0000313" key="1">
    <source>
        <dbReference type="EMBL" id="MEQ2285929.1"/>
    </source>
</evidence>
<dbReference type="Proteomes" id="UP001469553">
    <property type="component" value="Unassembled WGS sequence"/>
</dbReference>
<gene>
    <name evidence="1" type="ORF">AMECASPLE_036963</name>
</gene>
<organism evidence="1 2">
    <name type="scientific">Ameca splendens</name>
    <dbReference type="NCBI Taxonomy" id="208324"/>
    <lineage>
        <taxon>Eukaryota</taxon>
        <taxon>Metazoa</taxon>
        <taxon>Chordata</taxon>
        <taxon>Craniata</taxon>
        <taxon>Vertebrata</taxon>
        <taxon>Euteleostomi</taxon>
        <taxon>Actinopterygii</taxon>
        <taxon>Neopterygii</taxon>
        <taxon>Teleostei</taxon>
        <taxon>Neoteleostei</taxon>
        <taxon>Acanthomorphata</taxon>
        <taxon>Ovalentaria</taxon>
        <taxon>Atherinomorphae</taxon>
        <taxon>Cyprinodontiformes</taxon>
        <taxon>Goodeidae</taxon>
        <taxon>Ameca</taxon>
    </lineage>
</organism>